<dbReference type="GO" id="GO:0030674">
    <property type="term" value="F:protein-macromolecule adaptor activity"/>
    <property type="evidence" value="ECO:0007669"/>
    <property type="project" value="EnsemblFungi"/>
</dbReference>
<dbReference type="OrthoDB" id="27198at2759"/>
<proteinExistence type="predicted"/>
<dbReference type="GO" id="GO:0032182">
    <property type="term" value="F:ubiquitin-like protein binding"/>
    <property type="evidence" value="ECO:0007669"/>
    <property type="project" value="EnsemblFungi"/>
</dbReference>
<comment type="function">
    <text evidence="2">Neddylation of cullins play an essential role in the regulation of SCF-type complexes activity.</text>
</comment>
<dbReference type="HOGENOM" id="CLU_047042_0_0_1"/>
<dbReference type="GO" id="GO:0031624">
    <property type="term" value="F:ubiquitin conjugating enzyme binding"/>
    <property type="evidence" value="ECO:0007669"/>
    <property type="project" value="EnsemblFungi"/>
</dbReference>
<dbReference type="InterPro" id="IPR005176">
    <property type="entry name" value="PONY_dom"/>
</dbReference>
<keyword evidence="1" id="KW-0833">Ubl conjugation pathway</keyword>
<dbReference type="PROSITE" id="PS51229">
    <property type="entry name" value="DCUN1"/>
    <property type="match status" value="1"/>
</dbReference>
<dbReference type="Pfam" id="PF14555">
    <property type="entry name" value="UBA_4"/>
    <property type="match status" value="1"/>
</dbReference>
<dbReference type="InterPro" id="IPR014764">
    <property type="entry name" value="DCN-prot"/>
</dbReference>
<protein>
    <recommendedName>
        <fullName evidence="2">Defective in cullin neddylation protein</fullName>
    </recommendedName>
</protein>
<dbReference type="Proteomes" id="UP000006310">
    <property type="component" value="Chromosome 7"/>
</dbReference>
<dbReference type="STRING" id="1071383.J7S944"/>
<dbReference type="eggNOG" id="KOG3077">
    <property type="taxonomic scope" value="Eukaryota"/>
</dbReference>
<evidence type="ECO:0000313" key="4">
    <source>
        <dbReference type="EMBL" id="CCK71301.1"/>
    </source>
</evidence>
<dbReference type="GO" id="GO:0097602">
    <property type="term" value="F:cullin family protein binding"/>
    <property type="evidence" value="ECO:0007669"/>
    <property type="project" value="EnsemblFungi"/>
</dbReference>
<dbReference type="Gene3D" id="1.10.238.10">
    <property type="entry name" value="EF-hand"/>
    <property type="match status" value="1"/>
</dbReference>
<dbReference type="OMA" id="LWCKFLQ"/>
<organism evidence="4 5">
    <name type="scientific">Huiozyma naganishii (strain ATCC MYA-139 / BCRC 22969 / CBS 8797 / KCTC 17520 / NBRC 10181 / NCYC 3082 / Yp74L-3)</name>
    <name type="common">Yeast</name>
    <name type="synonym">Kazachstania naganishii</name>
    <dbReference type="NCBI Taxonomy" id="1071383"/>
    <lineage>
        <taxon>Eukaryota</taxon>
        <taxon>Fungi</taxon>
        <taxon>Dikarya</taxon>
        <taxon>Ascomycota</taxon>
        <taxon>Saccharomycotina</taxon>
        <taxon>Saccharomycetes</taxon>
        <taxon>Saccharomycetales</taxon>
        <taxon>Saccharomycetaceae</taxon>
        <taxon>Huiozyma</taxon>
    </lineage>
</organism>
<evidence type="ECO:0000313" key="5">
    <source>
        <dbReference type="Proteomes" id="UP000006310"/>
    </source>
</evidence>
<dbReference type="SUPFAM" id="SSF46934">
    <property type="entry name" value="UBA-like"/>
    <property type="match status" value="1"/>
</dbReference>
<reference evidence="4 5" key="1">
    <citation type="journal article" date="2011" name="Proc. Natl. Acad. Sci. U.S.A.">
        <title>Evolutionary erosion of yeast sex chromosomes by mating-type switching accidents.</title>
        <authorList>
            <person name="Gordon J.L."/>
            <person name="Armisen D."/>
            <person name="Proux-Wera E."/>
            <person name="Oheigeartaigh S.S."/>
            <person name="Byrne K.P."/>
            <person name="Wolfe K.H."/>
        </authorList>
    </citation>
    <scope>NUCLEOTIDE SEQUENCE [LARGE SCALE GENOMIC DNA]</scope>
    <source>
        <strain evidence="5">ATCC MYA-139 / BCRC 22969 / CBS 8797 / CCRC 22969 / KCTC 17520 / NBRC 10181 / NCYC 3082</strain>
    </source>
</reference>
<evidence type="ECO:0000256" key="2">
    <source>
        <dbReference type="RuleBase" id="RU410713"/>
    </source>
</evidence>
<dbReference type="Gene3D" id="1.10.238.200">
    <property type="entry name" value="Cullin, PONY binding domain"/>
    <property type="match status" value="1"/>
</dbReference>
<dbReference type="Pfam" id="PF03556">
    <property type="entry name" value="Cullin_binding"/>
    <property type="match status" value="1"/>
</dbReference>
<dbReference type="GO" id="GO:0000151">
    <property type="term" value="C:ubiquitin ligase complex"/>
    <property type="evidence" value="ECO:0007669"/>
    <property type="project" value="TreeGrafter"/>
</dbReference>
<dbReference type="GO" id="GO:0045116">
    <property type="term" value="P:protein neddylation"/>
    <property type="evidence" value="ECO:0007669"/>
    <property type="project" value="EnsemblFungi"/>
</dbReference>
<dbReference type="InterPro" id="IPR042460">
    <property type="entry name" value="DCN1-like_PONY"/>
</dbReference>
<dbReference type="EMBL" id="HE978320">
    <property type="protein sequence ID" value="CCK71301.1"/>
    <property type="molecule type" value="Genomic_DNA"/>
</dbReference>
<dbReference type="Gene3D" id="1.10.8.10">
    <property type="entry name" value="DNA helicase RuvA subunit, C-terminal domain"/>
    <property type="match status" value="1"/>
</dbReference>
<feature type="domain" description="DCUN1" evidence="3">
    <location>
        <begin position="60"/>
        <end position="259"/>
    </location>
</feature>
<name>J7S944_HUIN7</name>
<keyword evidence="5" id="KW-1185">Reference proteome</keyword>
<evidence type="ECO:0000256" key="1">
    <source>
        <dbReference type="ARBA" id="ARBA00022786"/>
    </source>
</evidence>
<dbReference type="AlphaFoldDB" id="J7S944"/>
<dbReference type="PANTHER" id="PTHR12281">
    <property type="entry name" value="RP42 RELATED"/>
    <property type="match status" value="1"/>
</dbReference>
<evidence type="ECO:0000259" key="3">
    <source>
        <dbReference type="PROSITE" id="PS51229"/>
    </source>
</evidence>
<accession>J7S944</accession>
<gene>
    <name evidence="4" type="primary">KNAG0G02440</name>
    <name evidence="4" type="ordered locus">KNAG_0G02440</name>
</gene>
<dbReference type="RefSeq" id="XP_022465547.1">
    <property type="nucleotide sequence ID" value="XM_022609120.1"/>
</dbReference>
<dbReference type="KEGG" id="kng:KNAG_0G02440"/>
<sequence length="265" mass="31420">MEEDAIHDFIELTQCRDRKKAERYLRESHWNVNYALNDFYDKEVGNFFSTYKDVPQDNVVYPPELIHVFDQYSEAGVITFEGMITYIGDLSLSIDDLVTICLAQLLGWENLLAPITREQFLAQWFLQGCSTINEMKTVLADLNGKLEKDRGYFKEIYMYTFPLLVEPDQNKLDAASTIEYWKLFFDQEKKYPMIIDQELLDPWFVYLGEQSENMSVTEDIWKMVYQFFNRFRSLGDVKQGYDEMAAWPILIDEFIEYLQDTVPNF</sequence>
<dbReference type="GeneID" id="34527025"/>
<dbReference type="InterPro" id="IPR009060">
    <property type="entry name" value="UBA-like_sf"/>
</dbReference>
<dbReference type="PANTHER" id="PTHR12281:SF31">
    <property type="entry name" value="DCN1-LIKE PROTEIN 3"/>
    <property type="match status" value="1"/>
</dbReference>
<reference evidence="5" key="2">
    <citation type="submission" date="2012-08" db="EMBL/GenBank/DDBJ databases">
        <title>Genome sequence of Kazachstania naganishii.</title>
        <authorList>
            <person name="Gordon J.L."/>
            <person name="Armisen D."/>
            <person name="Proux-Wera E."/>
            <person name="OhEigeartaigh S.S."/>
            <person name="Byrne K.P."/>
            <person name="Wolfe K.H."/>
        </authorList>
    </citation>
    <scope>NUCLEOTIDE SEQUENCE [LARGE SCALE GENOMIC DNA]</scope>
    <source>
        <strain evidence="5">ATCC MYA-139 / BCRC 22969 / CBS 8797 / CCRC 22969 / KCTC 17520 / NBRC 10181 / NCYC 3082</strain>
    </source>
</reference>